<feature type="transmembrane region" description="Helical" evidence="7">
    <location>
        <begin position="407"/>
        <end position="429"/>
    </location>
</feature>
<dbReference type="SUPFAM" id="SSF103473">
    <property type="entry name" value="MFS general substrate transporter"/>
    <property type="match status" value="1"/>
</dbReference>
<feature type="transmembrane region" description="Helical" evidence="7">
    <location>
        <begin position="474"/>
        <end position="493"/>
    </location>
</feature>
<dbReference type="Pfam" id="PF07690">
    <property type="entry name" value="MFS_1"/>
    <property type="match status" value="1"/>
</dbReference>
<dbReference type="HOGENOM" id="CLU_001265_0_5_1"/>
<dbReference type="InterPro" id="IPR011701">
    <property type="entry name" value="MFS"/>
</dbReference>
<evidence type="ECO:0000256" key="3">
    <source>
        <dbReference type="ARBA" id="ARBA00022692"/>
    </source>
</evidence>
<feature type="transmembrane region" description="Helical" evidence="7">
    <location>
        <begin position="66"/>
        <end position="83"/>
    </location>
</feature>
<feature type="region of interest" description="Disordered" evidence="6">
    <location>
        <begin position="1"/>
        <end position="31"/>
    </location>
</feature>
<dbReference type="GO" id="GO:0022857">
    <property type="term" value="F:transmembrane transporter activity"/>
    <property type="evidence" value="ECO:0007669"/>
    <property type="project" value="InterPro"/>
</dbReference>
<gene>
    <name evidence="8" type="ORF">PV08_08974</name>
</gene>
<dbReference type="InterPro" id="IPR036259">
    <property type="entry name" value="MFS_trans_sf"/>
</dbReference>
<evidence type="ECO:0000256" key="7">
    <source>
        <dbReference type="SAM" id="Phobius"/>
    </source>
</evidence>
<feature type="transmembrane region" description="Helical" evidence="7">
    <location>
        <begin position="313"/>
        <end position="336"/>
    </location>
</feature>
<name>A0A0D2B490_9EURO</name>
<sequence length="532" mass="59312">MKEDSVTHVESGGDQVIQDEDIGTMKKDPANATAAADDDDVALKLVDDAAPAQLSLAQTRRVTRKIDLYLMPLLIVTFMLQYIDKILLSGAAQFGIVQDLHLYKVAGVNPKTHEPILNLHRYSNATLIFYWGCLAALLPASYLVQRLPIGRYLSCTVIAWGVIIILTVVVGGYEGFMVQRFFLGVTECSVPLGCSLIVAMWWKRDEQPLRYAVWYTSQGLGGFFGFMLMYGIGHIHGRLHPWKYMYIILGSITVAWGALLFWLLPNNPVEATFLKHDERVAAVERMRSEQIGIENKRFKPYQVIEVLIDPKTWLFFIMTFSLQFINGAVSGFNTIIVNSLGYSHFQAVLIAGSLGAGVFVMCLVTGLLGTLIKNCRTWLLIITELLTILGACLIWKLDWDTQRAGALFGFIFCGWFAACYTTVLALAFANTSGHTKRAFTSGIIWCAWGISNGVSPLTVKTTEVAQHYPTCFKAVVTTGAVTVVGGMVLRVYLQHQNRLRDRKYGIVDPQTVTQAAFHDKTDNENTLFRYSL</sequence>
<comment type="subcellular location">
    <subcellularLocation>
        <location evidence="1">Membrane</location>
        <topology evidence="1">Multi-pass membrane protein</topology>
    </subcellularLocation>
</comment>
<feature type="transmembrane region" description="Helical" evidence="7">
    <location>
        <begin position="244"/>
        <end position="264"/>
    </location>
</feature>
<keyword evidence="2" id="KW-0813">Transport</keyword>
<feature type="transmembrane region" description="Helical" evidence="7">
    <location>
        <begin position="378"/>
        <end position="395"/>
    </location>
</feature>
<feature type="transmembrane region" description="Helical" evidence="7">
    <location>
        <begin position="212"/>
        <end position="232"/>
    </location>
</feature>
<dbReference type="OrthoDB" id="6730379at2759"/>
<evidence type="ECO:0000313" key="9">
    <source>
        <dbReference type="Proteomes" id="UP000053328"/>
    </source>
</evidence>
<dbReference type="RefSeq" id="XP_016233999.1">
    <property type="nucleotide sequence ID" value="XM_016383296.1"/>
</dbReference>
<feature type="transmembrane region" description="Helical" evidence="7">
    <location>
        <begin position="348"/>
        <end position="372"/>
    </location>
</feature>
<keyword evidence="5 7" id="KW-0472">Membrane</keyword>
<evidence type="ECO:0000256" key="2">
    <source>
        <dbReference type="ARBA" id="ARBA00022448"/>
    </source>
</evidence>
<keyword evidence="9" id="KW-1185">Reference proteome</keyword>
<keyword evidence="4 7" id="KW-1133">Transmembrane helix</keyword>
<dbReference type="Gene3D" id="1.20.1250.20">
    <property type="entry name" value="MFS general substrate transporter like domains"/>
    <property type="match status" value="2"/>
</dbReference>
<evidence type="ECO:0000313" key="8">
    <source>
        <dbReference type="EMBL" id="KIW13783.1"/>
    </source>
</evidence>
<evidence type="ECO:0000256" key="1">
    <source>
        <dbReference type="ARBA" id="ARBA00004141"/>
    </source>
</evidence>
<protein>
    <recommendedName>
        <fullName evidence="10">Major facilitator superfamily (MFS) profile domain-containing protein</fullName>
    </recommendedName>
</protein>
<keyword evidence="3 7" id="KW-0812">Transmembrane</keyword>
<evidence type="ECO:0000256" key="5">
    <source>
        <dbReference type="ARBA" id="ARBA00023136"/>
    </source>
</evidence>
<proteinExistence type="predicted"/>
<feature type="transmembrane region" description="Helical" evidence="7">
    <location>
        <begin position="152"/>
        <end position="173"/>
    </location>
</feature>
<dbReference type="PANTHER" id="PTHR43791">
    <property type="entry name" value="PERMEASE-RELATED"/>
    <property type="match status" value="1"/>
</dbReference>
<evidence type="ECO:0000256" key="4">
    <source>
        <dbReference type="ARBA" id="ARBA00022989"/>
    </source>
</evidence>
<dbReference type="PANTHER" id="PTHR43791:SF70">
    <property type="entry name" value="MAJOR FACILITATOR SUPERFAMILY (MFS) PROFILE DOMAIN-CONTAINING PROTEIN"/>
    <property type="match status" value="1"/>
</dbReference>
<evidence type="ECO:0000256" key="6">
    <source>
        <dbReference type="SAM" id="MobiDB-lite"/>
    </source>
</evidence>
<dbReference type="GO" id="GO:0016020">
    <property type="term" value="C:membrane"/>
    <property type="evidence" value="ECO:0007669"/>
    <property type="project" value="UniProtKB-SubCell"/>
</dbReference>
<dbReference type="Proteomes" id="UP000053328">
    <property type="component" value="Unassembled WGS sequence"/>
</dbReference>
<dbReference type="AlphaFoldDB" id="A0A0D2B490"/>
<dbReference type="EMBL" id="KN847497">
    <property type="protein sequence ID" value="KIW13783.1"/>
    <property type="molecule type" value="Genomic_DNA"/>
</dbReference>
<accession>A0A0D2B490</accession>
<feature type="transmembrane region" description="Helical" evidence="7">
    <location>
        <begin position="127"/>
        <end position="145"/>
    </location>
</feature>
<organism evidence="8 9">
    <name type="scientific">Exophiala spinifera</name>
    <dbReference type="NCBI Taxonomy" id="91928"/>
    <lineage>
        <taxon>Eukaryota</taxon>
        <taxon>Fungi</taxon>
        <taxon>Dikarya</taxon>
        <taxon>Ascomycota</taxon>
        <taxon>Pezizomycotina</taxon>
        <taxon>Eurotiomycetes</taxon>
        <taxon>Chaetothyriomycetidae</taxon>
        <taxon>Chaetothyriales</taxon>
        <taxon>Herpotrichiellaceae</taxon>
        <taxon>Exophiala</taxon>
    </lineage>
</organism>
<evidence type="ECO:0008006" key="10">
    <source>
        <dbReference type="Google" id="ProtNLM"/>
    </source>
</evidence>
<dbReference type="GeneID" id="27336057"/>
<dbReference type="VEuPathDB" id="FungiDB:PV08_08974"/>
<reference evidence="8 9" key="1">
    <citation type="submission" date="2015-01" db="EMBL/GenBank/DDBJ databases">
        <title>The Genome Sequence of Exophiala spinifera CBS89968.</title>
        <authorList>
            <consortium name="The Broad Institute Genomics Platform"/>
            <person name="Cuomo C."/>
            <person name="de Hoog S."/>
            <person name="Gorbushina A."/>
            <person name="Stielow B."/>
            <person name="Teixiera M."/>
            <person name="Abouelleil A."/>
            <person name="Chapman S.B."/>
            <person name="Priest M."/>
            <person name="Young S.K."/>
            <person name="Wortman J."/>
            <person name="Nusbaum C."/>
            <person name="Birren B."/>
        </authorList>
    </citation>
    <scope>NUCLEOTIDE SEQUENCE [LARGE SCALE GENOMIC DNA]</scope>
    <source>
        <strain evidence="8 9">CBS 89968</strain>
    </source>
</reference>